<evidence type="ECO:0008006" key="4">
    <source>
        <dbReference type="Google" id="ProtNLM"/>
    </source>
</evidence>
<comment type="caution">
    <text evidence="2">The sequence shown here is derived from an EMBL/GenBank/DDBJ whole genome shotgun (WGS) entry which is preliminary data.</text>
</comment>
<reference evidence="2" key="1">
    <citation type="submission" date="2020-11" db="EMBL/GenBank/DDBJ databases">
        <title>Sequencing the genomes of 1000 actinobacteria strains.</title>
        <authorList>
            <person name="Klenk H.-P."/>
        </authorList>
    </citation>
    <scope>NUCLEOTIDE SEQUENCE</scope>
    <source>
        <strain evidence="2">DSM 45356</strain>
    </source>
</reference>
<evidence type="ECO:0000313" key="2">
    <source>
        <dbReference type="EMBL" id="MBG6139008.1"/>
    </source>
</evidence>
<feature type="region of interest" description="Disordered" evidence="1">
    <location>
        <begin position="45"/>
        <end position="76"/>
    </location>
</feature>
<gene>
    <name evidence="2" type="ORF">IW245_005202</name>
</gene>
<feature type="compositionally biased region" description="Basic and acidic residues" evidence="1">
    <location>
        <begin position="45"/>
        <end position="58"/>
    </location>
</feature>
<dbReference type="Proteomes" id="UP000622552">
    <property type="component" value="Unassembled WGS sequence"/>
</dbReference>
<keyword evidence="3" id="KW-1185">Reference proteome</keyword>
<evidence type="ECO:0000313" key="3">
    <source>
        <dbReference type="Proteomes" id="UP000622552"/>
    </source>
</evidence>
<dbReference type="EMBL" id="JADOUF010000001">
    <property type="protein sequence ID" value="MBG6139008.1"/>
    <property type="molecule type" value="Genomic_DNA"/>
</dbReference>
<sequence>MRNTLNLGTTHDKEVATMEHGIDRHGMNLDQQLAVEARELMTAWRDPDLGEPDGRDPRAAAAPRGMTESDVSGRHQLARHLRRSEFPANADQVRAMARDAMALDNVMEELSRLPSGTYKNISEVWSALGHGVEEPRARG</sequence>
<evidence type="ECO:0000256" key="1">
    <source>
        <dbReference type="SAM" id="MobiDB-lite"/>
    </source>
</evidence>
<protein>
    <recommendedName>
        <fullName evidence="4">DUF2795 domain-containing protein</fullName>
    </recommendedName>
</protein>
<name>A0A8J7GE90_9ACTN</name>
<dbReference type="Pfam" id="PF11387">
    <property type="entry name" value="DUF2795"/>
    <property type="match status" value="1"/>
</dbReference>
<dbReference type="InterPro" id="IPR021527">
    <property type="entry name" value="DUF2795"/>
</dbReference>
<dbReference type="RefSeq" id="WP_197005705.1">
    <property type="nucleotide sequence ID" value="NZ_BONS01000011.1"/>
</dbReference>
<proteinExistence type="predicted"/>
<dbReference type="AlphaFoldDB" id="A0A8J7GE90"/>
<organism evidence="2 3">
    <name type="scientific">Longispora fulva</name>
    <dbReference type="NCBI Taxonomy" id="619741"/>
    <lineage>
        <taxon>Bacteria</taxon>
        <taxon>Bacillati</taxon>
        <taxon>Actinomycetota</taxon>
        <taxon>Actinomycetes</taxon>
        <taxon>Micromonosporales</taxon>
        <taxon>Micromonosporaceae</taxon>
        <taxon>Longispora</taxon>
    </lineage>
</organism>
<accession>A0A8J7GE90</accession>